<dbReference type="Proteomes" id="UP000315353">
    <property type="component" value="Unassembled WGS sequence"/>
</dbReference>
<evidence type="ECO:0000313" key="2">
    <source>
        <dbReference type="Proteomes" id="UP000315353"/>
    </source>
</evidence>
<comment type="caution">
    <text evidence="1">The sequence shown here is derived from an EMBL/GenBank/DDBJ whole genome shotgun (WGS) entry which is preliminary data.</text>
</comment>
<reference evidence="1 2" key="1">
    <citation type="submission" date="2019-06" db="EMBL/GenBank/DDBJ databases">
        <title>Whole genome shotgun sequence of Corynebacterium flavescens NBRC 14136.</title>
        <authorList>
            <person name="Hosoyama A."/>
            <person name="Uohara A."/>
            <person name="Ohji S."/>
            <person name="Ichikawa N."/>
        </authorList>
    </citation>
    <scope>NUCLEOTIDE SEQUENCE [LARGE SCALE GENOMIC DNA]</scope>
    <source>
        <strain evidence="1 2">NBRC 14136</strain>
    </source>
</reference>
<name>A0AB73B568_CORFL</name>
<evidence type="ECO:0000313" key="1">
    <source>
        <dbReference type="EMBL" id="GEB97085.1"/>
    </source>
</evidence>
<sequence length="70" mass="8183">MLFYLTCQRDTPRTGGSISDICQHQGATRTLWPMDYTRCELVYPQFLEEDTPPWTSPKQQHSVWVKAHAQ</sequence>
<proteinExistence type="predicted"/>
<protein>
    <submittedName>
        <fullName evidence="1">Uncharacterized protein</fullName>
    </submittedName>
</protein>
<organism evidence="1 2">
    <name type="scientific">Corynebacterium flavescens</name>
    <dbReference type="NCBI Taxonomy" id="28028"/>
    <lineage>
        <taxon>Bacteria</taxon>
        <taxon>Bacillati</taxon>
        <taxon>Actinomycetota</taxon>
        <taxon>Actinomycetes</taxon>
        <taxon>Mycobacteriales</taxon>
        <taxon>Corynebacteriaceae</taxon>
        <taxon>Corynebacterium</taxon>
    </lineage>
</organism>
<dbReference type="EMBL" id="BJNB01000005">
    <property type="protein sequence ID" value="GEB97085.1"/>
    <property type="molecule type" value="Genomic_DNA"/>
</dbReference>
<dbReference type="AlphaFoldDB" id="A0AB73B568"/>
<gene>
    <name evidence="1" type="ORF">CFL01nite_05800</name>
</gene>
<accession>A0AB73B568</accession>